<evidence type="ECO:0000256" key="9">
    <source>
        <dbReference type="ARBA" id="ARBA00023102"/>
    </source>
</evidence>
<evidence type="ECO:0000256" key="10">
    <source>
        <dbReference type="ARBA" id="ARBA00047481"/>
    </source>
</evidence>
<dbReference type="InterPro" id="IPR004839">
    <property type="entry name" value="Aminotransferase_I/II_large"/>
</dbReference>
<evidence type="ECO:0000256" key="11">
    <source>
        <dbReference type="HAMAP-Rule" id="MF_01023"/>
    </source>
</evidence>
<accession>A0A2A5B8S4</accession>
<dbReference type="CDD" id="cd00609">
    <property type="entry name" value="AAT_like"/>
    <property type="match status" value="1"/>
</dbReference>
<comment type="cofactor">
    <cofactor evidence="1 11">
        <name>pyridoxal 5'-phosphate</name>
        <dbReference type="ChEBI" id="CHEBI:597326"/>
    </cofactor>
</comment>
<dbReference type="GO" id="GO:0000105">
    <property type="term" value="P:L-histidine biosynthetic process"/>
    <property type="evidence" value="ECO:0007669"/>
    <property type="project" value="UniProtKB-UniRule"/>
</dbReference>
<reference evidence="14" key="1">
    <citation type="submission" date="2017-08" db="EMBL/GenBank/DDBJ databases">
        <title>A dynamic microbial community with high functional redundancy inhabits the cold, oxic subseafloor aquifer.</title>
        <authorList>
            <person name="Tully B.J."/>
            <person name="Wheat C.G."/>
            <person name="Glazer B.T."/>
            <person name="Huber J.A."/>
        </authorList>
    </citation>
    <scope>NUCLEOTIDE SEQUENCE [LARGE SCALE GENOMIC DNA]</scope>
</reference>
<dbReference type="InterPro" id="IPR015422">
    <property type="entry name" value="PyrdxlP-dep_Trfase_small"/>
</dbReference>
<dbReference type="GO" id="GO:0030170">
    <property type="term" value="F:pyridoxal phosphate binding"/>
    <property type="evidence" value="ECO:0007669"/>
    <property type="project" value="InterPro"/>
</dbReference>
<feature type="modified residue" description="N6-(pyridoxal phosphate)lysine" evidence="11">
    <location>
        <position position="216"/>
    </location>
</feature>
<dbReference type="Pfam" id="PF00155">
    <property type="entry name" value="Aminotran_1_2"/>
    <property type="match status" value="1"/>
</dbReference>
<evidence type="ECO:0000256" key="5">
    <source>
        <dbReference type="ARBA" id="ARBA00022576"/>
    </source>
</evidence>
<gene>
    <name evidence="11 13" type="primary">hisC</name>
    <name evidence="13" type="ORF">COA96_01970</name>
</gene>
<dbReference type="SUPFAM" id="SSF53383">
    <property type="entry name" value="PLP-dependent transferases"/>
    <property type="match status" value="1"/>
</dbReference>
<sequence length="360" mass="40055">MSFERANIRKMQGYTPGEQIDSANIIKLNTNENPYPPSPEVASALLSIDLDLLRRYPQPMADKFRAAAANLHKVLPENIIATNGSDELLRLAITTFVEAGETIAVTQPTYSLYPVLADIQDCKLTQIPLHANWDMPADFAEQLENSAAKMLLLVNPQAPTGKLISTSYIAQLASNFSGLILLDEAYVDFVDPDLEYNSVSLIENCENVLILRTLSKGYSLAGLRFGYGIGATSLINPMMFKTRDSYNTDHISQQLASAALSSTEYSKDIWQRVRSQRNIMRKSLNELGFVTPPTQTNFLLCQVPDSLGAENLYQLLKQRNILVRHFDQDRLRNKLRITIGKESENVALITAIKEIVAATG</sequence>
<comment type="caution">
    <text evidence="13">The sequence shown here is derived from an EMBL/GenBank/DDBJ whole genome shotgun (WGS) entry which is preliminary data.</text>
</comment>
<protein>
    <recommendedName>
        <fullName evidence="11">Histidinol-phosphate aminotransferase</fullName>
        <ecNumber evidence="11">2.6.1.9</ecNumber>
    </recommendedName>
    <alternativeName>
        <fullName evidence="11">Imidazole acetol-phosphate transaminase</fullName>
    </alternativeName>
</protein>
<feature type="domain" description="Aminotransferase class I/classII large" evidence="12">
    <location>
        <begin position="24"/>
        <end position="352"/>
    </location>
</feature>
<dbReference type="EMBL" id="NVVJ01000004">
    <property type="protein sequence ID" value="PCJ27953.1"/>
    <property type="molecule type" value="Genomic_DNA"/>
</dbReference>
<evidence type="ECO:0000256" key="1">
    <source>
        <dbReference type="ARBA" id="ARBA00001933"/>
    </source>
</evidence>
<evidence type="ECO:0000256" key="7">
    <source>
        <dbReference type="ARBA" id="ARBA00022679"/>
    </source>
</evidence>
<keyword evidence="8 11" id="KW-0663">Pyridoxal phosphate</keyword>
<dbReference type="InterPro" id="IPR001917">
    <property type="entry name" value="Aminotrans_II_pyridoxalP_BS"/>
</dbReference>
<comment type="similarity">
    <text evidence="3 11">Belongs to the class-II pyridoxal-phosphate-dependent aminotransferase family. Histidinol-phosphate aminotransferase subfamily.</text>
</comment>
<dbReference type="AlphaFoldDB" id="A0A2A5B8S4"/>
<dbReference type="InterPro" id="IPR015424">
    <property type="entry name" value="PyrdxlP-dep_Trfase"/>
</dbReference>
<dbReference type="NCBIfam" id="TIGR01141">
    <property type="entry name" value="hisC"/>
    <property type="match status" value="1"/>
</dbReference>
<evidence type="ECO:0000256" key="8">
    <source>
        <dbReference type="ARBA" id="ARBA00022898"/>
    </source>
</evidence>
<proteinExistence type="inferred from homology"/>
<dbReference type="InterPro" id="IPR005861">
    <property type="entry name" value="HisP_aminotrans"/>
</dbReference>
<evidence type="ECO:0000259" key="12">
    <source>
        <dbReference type="Pfam" id="PF00155"/>
    </source>
</evidence>
<dbReference type="PANTHER" id="PTHR42885">
    <property type="entry name" value="HISTIDINOL-PHOSPHATE AMINOTRANSFERASE-RELATED"/>
    <property type="match status" value="1"/>
</dbReference>
<keyword evidence="7 11" id="KW-0808">Transferase</keyword>
<evidence type="ECO:0000256" key="6">
    <source>
        <dbReference type="ARBA" id="ARBA00022605"/>
    </source>
</evidence>
<comment type="catalytic activity">
    <reaction evidence="10 11">
        <text>L-histidinol phosphate + 2-oxoglutarate = 3-(imidazol-4-yl)-2-oxopropyl phosphate + L-glutamate</text>
        <dbReference type="Rhea" id="RHEA:23744"/>
        <dbReference type="ChEBI" id="CHEBI:16810"/>
        <dbReference type="ChEBI" id="CHEBI:29985"/>
        <dbReference type="ChEBI" id="CHEBI:57766"/>
        <dbReference type="ChEBI" id="CHEBI:57980"/>
        <dbReference type="EC" id="2.6.1.9"/>
    </reaction>
</comment>
<evidence type="ECO:0000313" key="13">
    <source>
        <dbReference type="EMBL" id="PCJ27953.1"/>
    </source>
</evidence>
<organism evidence="13 14">
    <name type="scientific">SAR86 cluster bacterium</name>
    <dbReference type="NCBI Taxonomy" id="2030880"/>
    <lineage>
        <taxon>Bacteria</taxon>
        <taxon>Pseudomonadati</taxon>
        <taxon>Pseudomonadota</taxon>
        <taxon>Gammaproteobacteria</taxon>
        <taxon>SAR86 cluster</taxon>
    </lineage>
</organism>
<keyword evidence="6 11" id="KW-0028">Amino-acid biosynthesis</keyword>
<dbReference type="EC" id="2.6.1.9" evidence="11"/>
<dbReference type="Gene3D" id="3.90.1150.10">
    <property type="entry name" value="Aspartate Aminotransferase, domain 1"/>
    <property type="match status" value="1"/>
</dbReference>
<dbReference type="GO" id="GO:0004400">
    <property type="term" value="F:histidinol-phosphate transaminase activity"/>
    <property type="evidence" value="ECO:0007669"/>
    <property type="project" value="UniProtKB-UniRule"/>
</dbReference>
<keyword evidence="5 11" id="KW-0032">Aminotransferase</keyword>
<evidence type="ECO:0000256" key="3">
    <source>
        <dbReference type="ARBA" id="ARBA00007970"/>
    </source>
</evidence>
<comment type="pathway">
    <text evidence="2 11">Amino-acid biosynthesis; L-histidine biosynthesis; L-histidine from 5-phospho-alpha-D-ribose 1-diphosphate: step 7/9.</text>
</comment>
<dbReference type="InterPro" id="IPR015421">
    <property type="entry name" value="PyrdxlP-dep_Trfase_major"/>
</dbReference>
<comment type="subunit">
    <text evidence="4 11">Homodimer.</text>
</comment>
<evidence type="ECO:0000313" key="14">
    <source>
        <dbReference type="Proteomes" id="UP000218327"/>
    </source>
</evidence>
<dbReference type="PROSITE" id="PS00599">
    <property type="entry name" value="AA_TRANSFER_CLASS_2"/>
    <property type="match status" value="1"/>
</dbReference>
<dbReference type="Gene3D" id="3.40.640.10">
    <property type="entry name" value="Type I PLP-dependent aspartate aminotransferase-like (Major domain)"/>
    <property type="match status" value="1"/>
</dbReference>
<name>A0A2A5B8S4_9GAMM</name>
<dbReference type="HAMAP" id="MF_01023">
    <property type="entry name" value="HisC_aminotrans_2"/>
    <property type="match status" value="1"/>
</dbReference>
<dbReference type="PANTHER" id="PTHR42885:SF2">
    <property type="entry name" value="HISTIDINOL-PHOSPHATE AMINOTRANSFERASE"/>
    <property type="match status" value="1"/>
</dbReference>
<dbReference type="Proteomes" id="UP000218327">
    <property type="component" value="Unassembled WGS sequence"/>
</dbReference>
<dbReference type="UniPathway" id="UPA00031">
    <property type="reaction ID" value="UER00012"/>
</dbReference>
<evidence type="ECO:0000256" key="4">
    <source>
        <dbReference type="ARBA" id="ARBA00011738"/>
    </source>
</evidence>
<keyword evidence="9 11" id="KW-0368">Histidine biosynthesis</keyword>
<evidence type="ECO:0000256" key="2">
    <source>
        <dbReference type="ARBA" id="ARBA00005011"/>
    </source>
</evidence>